<evidence type="ECO:0000256" key="2">
    <source>
        <dbReference type="ARBA" id="ARBA00022771"/>
    </source>
</evidence>
<dbReference type="PROSITE" id="PS00028">
    <property type="entry name" value="ZINC_FINGER_C2H2_1"/>
    <property type="match status" value="1"/>
</dbReference>
<dbReference type="Pfam" id="PF00096">
    <property type="entry name" value="zf-C2H2"/>
    <property type="match status" value="2"/>
</dbReference>
<evidence type="ECO:0000256" key="5">
    <source>
        <dbReference type="SAM" id="MobiDB-lite"/>
    </source>
</evidence>
<feature type="domain" description="C2H2-type" evidence="6">
    <location>
        <begin position="14"/>
        <end position="42"/>
    </location>
</feature>
<dbReference type="PANTHER" id="PTHR23235:SF120">
    <property type="entry name" value="KRUPPEL-LIKE FACTOR 15"/>
    <property type="match status" value="1"/>
</dbReference>
<dbReference type="PROSITE" id="PS50157">
    <property type="entry name" value="ZINC_FINGER_C2H2_2"/>
    <property type="match status" value="1"/>
</dbReference>
<keyword evidence="3" id="KW-0862">Zinc</keyword>
<dbReference type="FunFam" id="3.30.160.60:FF:000604">
    <property type="entry name" value="Histone H4 transcription factor-like Protein"/>
    <property type="match status" value="1"/>
</dbReference>
<dbReference type="GO" id="GO:0008270">
    <property type="term" value="F:zinc ion binding"/>
    <property type="evidence" value="ECO:0007669"/>
    <property type="project" value="UniProtKB-KW"/>
</dbReference>
<dbReference type="EMBL" id="HBUF01560620">
    <property type="protein sequence ID" value="CAG6762181.1"/>
    <property type="molecule type" value="Transcribed_RNA"/>
</dbReference>
<keyword evidence="2 4" id="KW-0863">Zinc-finger</keyword>
<protein>
    <submittedName>
        <fullName evidence="7">RE1-silencing transcription factor</fullName>
    </submittedName>
</protein>
<evidence type="ECO:0000313" key="7">
    <source>
        <dbReference type="EMBL" id="CAG6736328.1"/>
    </source>
</evidence>
<dbReference type="Gene3D" id="3.30.160.60">
    <property type="entry name" value="Classic Zinc Finger"/>
    <property type="match status" value="1"/>
</dbReference>
<evidence type="ECO:0000256" key="3">
    <source>
        <dbReference type="ARBA" id="ARBA00022833"/>
    </source>
</evidence>
<dbReference type="GO" id="GO:0000978">
    <property type="term" value="F:RNA polymerase II cis-regulatory region sequence-specific DNA binding"/>
    <property type="evidence" value="ECO:0007669"/>
    <property type="project" value="TreeGrafter"/>
</dbReference>
<name>A0A8D8YW96_9HEMI</name>
<accession>A0A8D8YW96</accession>
<evidence type="ECO:0000259" key="6">
    <source>
        <dbReference type="PROSITE" id="PS50157"/>
    </source>
</evidence>
<dbReference type="GO" id="GO:0000981">
    <property type="term" value="F:DNA-binding transcription factor activity, RNA polymerase II-specific"/>
    <property type="evidence" value="ECO:0007669"/>
    <property type="project" value="TreeGrafter"/>
</dbReference>
<dbReference type="PANTHER" id="PTHR23235">
    <property type="entry name" value="KRUEPPEL-LIKE TRANSCRIPTION FACTOR"/>
    <property type="match status" value="1"/>
</dbReference>
<keyword evidence="1" id="KW-0479">Metal-binding</keyword>
<organism evidence="7">
    <name type="scientific">Cacopsylla melanoneura</name>
    <dbReference type="NCBI Taxonomy" id="428564"/>
    <lineage>
        <taxon>Eukaryota</taxon>
        <taxon>Metazoa</taxon>
        <taxon>Ecdysozoa</taxon>
        <taxon>Arthropoda</taxon>
        <taxon>Hexapoda</taxon>
        <taxon>Insecta</taxon>
        <taxon>Pterygota</taxon>
        <taxon>Neoptera</taxon>
        <taxon>Paraneoptera</taxon>
        <taxon>Hemiptera</taxon>
        <taxon>Sternorrhyncha</taxon>
        <taxon>Psylloidea</taxon>
        <taxon>Psyllidae</taxon>
        <taxon>Psyllinae</taxon>
        <taxon>Cacopsylla</taxon>
    </lineage>
</organism>
<dbReference type="SMART" id="SM00355">
    <property type="entry name" value="ZnF_C2H2"/>
    <property type="match status" value="2"/>
</dbReference>
<proteinExistence type="predicted"/>
<evidence type="ECO:0000256" key="4">
    <source>
        <dbReference type="PROSITE-ProRule" id="PRU00042"/>
    </source>
</evidence>
<sequence length="122" mass="14238">MKKHIRTHNGDKPYKCTHCSYSASRRDTLEHHIQVAHLLKKKFRCPMCSYKCSKKYNLQMHTITKHNIDLKGSDVTDQEDMSSNVDPLSPSPKREKRPMIYITSEILTPDLQESDDDDVTYL</sequence>
<dbReference type="EMBL" id="HBUF01398961">
    <property type="protein sequence ID" value="CAG6736327.1"/>
    <property type="molecule type" value="Transcribed_RNA"/>
</dbReference>
<reference evidence="7" key="1">
    <citation type="submission" date="2021-05" db="EMBL/GenBank/DDBJ databases">
        <authorList>
            <person name="Alioto T."/>
            <person name="Alioto T."/>
            <person name="Gomez Garrido J."/>
        </authorList>
    </citation>
    <scope>NUCLEOTIDE SEQUENCE</scope>
</reference>
<dbReference type="EMBL" id="HBUF01223955">
    <property type="protein sequence ID" value="CAG6670697.1"/>
    <property type="molecule type" value="Transcribed_RNA"/>
</dbReference>
<dbReference type="EMBL" id="HBUF01560619">
    <property type="protein sequence ID" value="CAG6762180.1"/>
    <property type="molecule type" value="Transcribed_RNA"/>
</dbReference>
<dbReference type="SUPFAM" id="SSF57667">
    <property type="entry name" value="beta-beta-alpha zinc fingers"/>
    <property type="match status" value="2"/>
</dbReference>
<evidence type="ECO:0000256" key="1">
    <source>
        <dbReference type="ARBA" id="ARBA00022723"/>
    </source>
</evidence>
<dbReference type="EMBL" id="HBUF01223956">
    <property type="protein sequence ID" value="CAG6670698.1"/>
    <property type="molecule type" value="Transcribed_RNA"/>
</dbReference>
<dbReference type="EMBL" id="HBUF01064179">
    <property type="protein sequence ID" value="CAG6627039.1"/>
    <property type="molecule type" value="Transcribed_RNA"/>
</dbReference>
<dbReference type="InterPro" id="IPR013087">
    <property type="entry name" value="Znf_C2H2_type"/>
</dbReference>
<feature type="region of interest" description="Disordered" evidence="5">
    <location>
        <begin position="72"/>
        <end position="97"/>
    </location>
</feature>
<dbReference type="EMBL" id="HBUF01064180">
    <property type="protein sequence ID" value="CAG6627040.1"/>
    <property type="molecule type" value="Transcribed_RNA"/>
</dbReference>
<dbReference type="EMBL" id="HBUF01398962">
    <property type="protein sequence ID" value="CAG6736328.1"/>
    <property type="molecule type" value="Transcribed_RNA"/>
</dbReference>
<dbReference type="InterPro" id="IPR036236">
    <property type="entry name" value="Znf_C2H2_sf"/>
</dbReference>
<dbReference type="AlphaFoldDB" id="A0A8D8YW96"/>